<dbReference type="AlphaFoldDB" id="A0AA38REK2"/>
<organism evidence="2 3">
    <name type="scientific">Pleurostoma richardsiae</name>
    <dbReference type="NCBI Taxonomy" id="41990"/>
    <lineage>
        <taxon>Eukaryota</taxon>
        <taxon>Fungi</taxon>
        <taxon>Dikarya</taxon>
        <taxon>Ascomycota</taxon>
        <taxon>Pezizomycotina</taxon>
        <taxon>Sordariomycetes</taxon>
        <taxon>Sordariomycetidae</taxon>
        <taxon>Calosphaeriales</taxon>
        <taxon>Pleurostomataceae</taxon>
        <taxon>Pleurostoma</taxon>
    </lineage>
</organism>
<dbReference type="EMBL" id="JANBVO010000112">
    <property type="protein sequence ID" value="KAJ9130030.1"/>
    <property type="molecule type" value="Genomic_DNA"/>
</dbReference>
<keyword evidence="3" id="KW-1185">Reference proteome</keyword>
<reference evidence="2" key="1">
    <citation type="submission" date="2022-07" db="EMBL/GenBank/DDBJ databases">
        <title>Fungi with potential for degradation of polypropylene.</title>
        <authorList>
            <person name="Gostincar C."/>
        </authorList>
    </citation>
    <scope>NUCLEOTIDE SEQUENCE</scope>
    <source>
        <strain evidence="2">EXF-13308</strain>
    </source>
</reference>
<feature type="compositionally biased region" description="Polar residues" evidence="1">
    <location>
        <begin position="549"/>
        <end position="560"/>
    </location>
</feature>
<feature type="region of interest" description="Disordered" evidence="1">
    <location>
        <begin position="536"/>
        <end position="568"/>
    </location>
</feature>
<comment type="caution">
    <text evidence="2">The sequence shown here is derived from an EMBL/GenBank/DDBJ whole genome shotgun (WGS) entry which is preliminary data.</text>
</comment>
<protein>
    <submittedName>
        <fullName evidence="2">Uncharacterized protein</fullName>
    </submittedName>
</protein>
<sequence length="568" mass="61944">MGVASSRALADHLASACAPADSGSFRAAQLKDATFLATLTGFLADVTADEGWAELPVELTTVISTYLERRRDVTQAVVARWIDEPRTFFSLPQGDPPIQLYLSLRALSRRNLDPVDEARRRVNLVLFHNLRTEFQERFGNPRKDPLTIYLSGVAKLTDPDEVKNNCSDWSYSGGRYIALGESSGGNGGLLLTTTIARSRLEMRMPLAMDDRIIPTYAAQIRDKAERWRCHGAADKIIKYYTSIWKGWLADLTWEPSQESLRWGLKNTPGRVRKRQKRASAPGYKGPAYGMITPGSDVQGLGGKVSWPNRSAAYNGALALPAGLTSSGAVTAGSREPWNGGETQSRPPLLRDAAPLVAYNSATASKSHTTERGRATLVAPTGDVRGRWAPDEGTATPMQSTEVPGIAIQTIIDYRNPASNPDKSVARALPGWYDQPTSEAVNTTLQGMHLLWEAAQAADTSYGHVDNISQYDQPKPPEPGLFEESAAASGRTLAAEFYPTSDSTPSGAESLQLATCNDWPNIMSLCWVPFRRLDPHPTPDTMQPGGPQRALSTTHKSQPLASSLRHVRF</sequence>
<dbReference type="Proteomes" id="UP001174694">
    <property type="component" value="Unassembled WGS sequence"/>
</dbReference>
<evidence type="ECO:0000313" key="3">
    <source>
        <dbReference type="Proteomes" id="UP001174694"/>
    </source>
</evidence>
<evidence type="ECO:0000256" key="1">
    <source>
        <dbReference type="SAM" id="MobiDB-lite"/>
    </source>
</evidence>
<proteinExistence type="predicted"/>
<gene>
    <name evidence="2" type="ORF">NKR23_g12372</name>
</gene>
<evidence type="ECO:0000313" key="2">
    <source>
        <dbReference type="EMBL" id="KAJ9130030.1"/>
    </source>
</evidence>
<accession>A0AA38REK2</accession>
<name>A0AA38REK2_9PEZI</name>